<reference evidence="1 2" key="1">
    <citation type="submission" date="2015-09" db="EMBL/GenBank/DDBJ databases">
        <title>Genome sequence of Acetobacterium wieringae DSM 1911.</title>
        <authorList>
            <person name="Poehlein A."/>
            <person name="Bengelsdorf F.R."/>
            <person name="Schiel-Bengelsdorf B."/>
            <person name="Duerre P."/>
            <person name="Daniel R."/>
        </authorList>
    </citation>
    <scope>NUCLEOTIDE SEQUENCE [LARGE SCALE GENOMIC DNA]</scope>
    <source>
        <strain evidence="1 2">DSM 1911</strain>
    </source>
</reference>
<dbReference type="EMBL" id="LKEU01000016">
    <property type="protein sequence ID" value="OFV71726.1"/>
    <property type="molecule type" value="Genomic_DNA"/>
</dbReference>
<name>A0A1F2PM10_9FIRM</name>
<evidence type="ECO:0000313" key="1">
    <source>
        <dbReference type="EMBL" id="OFV71726.1"/>
    </source>
</evidence>
<organism evidence="1 2">
    <name type="scientific">Acetobacterium wieringae</name>
    <dbReference type="NCBI Taxonomy" id="52694"/>
    <lineage>
        <taxon>Bacteria</taxon>
        <taxon>Bacillati</taxon>
        <taxon>Bacillota</taxon>
        <taxon>Clostridia</taxon>
        <taxon>Eubacteriales</taxon>
        <taxon>Eubacteriaceae</taxon>
        <taxon>Acetobacterium</taxon>
    </lineage>
</organism>
<evidence type="ECO:0000313" key="2">
    <source>
        <dbReference type="Proteomes" id="UP000176244"/>
    </source>
</evidence>
<dbReference type="AlphaFoldDB" id="A0A1F2PM10"/>
<dbReference type="Proteomes" id="UP000176244">
    <property type="component" value="Unassembled WGS sequence"/>
</dbReference>
<protein>
    <submittedName>
        <fullName evidence="1">Uncharacterized protein</fullName>
    </submittedName>
</protein>
<accession>A0A1F2PM10</accession>
<sequence length="31" mass="3458">MTTEFLSKIYKSEMLIGSLIKIGFHAQEKGG</sequence>
<dbReference type="STRING" id="52694.ACWI_07760"/>
<proteinExistence type="predicted"/>
<gene>
    <name evidence="1" type="ORF">ACWI_07760</name>
</gene>
<comment type="caution">
    <text evidence="1">The sequence shown here is derived from an EMBL/GenBank/DDBJ whole genome shotgun (WGS) entry which is preliminary data.</text>
</comment>